<reference evidence="3" key="1">
    <citation type="submission" date="2016-06" db="EMBL/GenBank/DDBJ databases">
        <authorList>
            <person name="Varghese N."/>
            <person name="Submissions Spin"/>
        </authorList>
    </citation>
    <scope>NUCLEOTIDE SEQUENCE [LARGE SCALE GENOMIC DNA]</scope>
    <source>
        <strain evidence="3">DSM 43903</strain>
    </source>
</reference>
<dbReference type="Proteomes" id="UP000199001">
    <property type="component" value="Unassembled WGS sequence"/>
</dbReference>
<dbReference type="EMBL" id="FMHZ01000002">
    <property type="protein sequence ID" value="SCL62591.1"/>
    <property type="molecule type" value="Genomic_DNA"/>
</dbReference>
<organism evidence="2 3">
    <name type="scientific">Micromonospora citrea</name>
    <dbReference type="NCBI Taxonomy" id="47855"/>
    <lineage>
        <taxon>Bacteria</taxon>
        <taxon>Bacillati</taxon>
        <taxon>Actinomycetota</taxon>
        <taxon>Actinomycetes</taxon>
        <taxon>Micromonosporales</taxon>
        <taxon>Micromonosporaceae</taxon>
        <taxon>Micromonospora</taxon>
    </lineage>
</organism>
<gene>
    <name evidence="2" type="ORF">GA0070606_3648</name>
</gene>
<dbReference type="RefSeq" id="WP_091101595.1">
    <property type="nucleotide sequence ID" value="NZ_FMHZ01000002.1"/>
</dbReference>
<dbReference type="AlphaFoldDB" id="A0A1C6V8A9"/>
<proteinExistence type="predicted"/>
<sequence>MDAEAAGRPGRVPGAGEHGTPVGADDRWRTAVLAVAALAALAGGGWWWQSEAPPVGPVVTGPSASPGPRSGLAVPAQSERGATFRVDPGTGAAFRVDVVPGGPDPRSLMEGRLDEAARRGGLGSLPGAVWTSRARLDGTQGHVRQAFAEEGARHLLRYRCLGPGELLLVVDGARAADPITSACDGSVTSTEITGSGGPFRVSLTSANAEPLRVEAQLVAAP</sequence>
<feature type="region of interest" description="Disordered" evidence="1">
    <location>
        <begin position="1"/>
        <end position="23"/>
    </location>
</feature>
<dbReference type="STRING" id="47855.GA0070606_3648"/>
<name>A0A1C6V8A9_9ACTN</name>
<feature type="compositionally biased region" description="Low complexity" evidence="1">
    <location>
        <begin position="1"/>
        <end position="15"/>
    </location>
</feature>
<keyword evidence="3" id="KW-1185">Reference proteome</keyword>
<dbReference type="OrthoDB" id="3382229at2"/>
<evidence type="ECO:0000313" key="2">
    <source>
        <dbReference type="EMBL" id="SCL62591.1"/>
    </source>
</evidence>
<accession>A0A1C6V8A9</accession>
<protein>
    <submittedName>
        <fullName evidence="2">Uncharacterized protein</fullName>
    </submittedName>
</protein>
<evidence type="ECO:0000256" key="1">
    <source>
        <dbReference type="SAM" id="MobiDB-lite"/>
    </source>
</evidence>
<evidence type="ECO:0000313" key="3">
    <source>
        <dbReference type="Proteomes" id="UP000199001"/>
    </source>
</evidence>